<dbReference type="EMBL" id="SUMC01000120">
    <property type="protein sequence ID" value="TJZ99000.1"/>
    <property type="molecule type" value="Genomic_DNA"/>
</dbReference>
<comment type="caution">
    <text evidence="3">The sequence shown here is derived from an EMBL/GenBank/DDBJ whole genome shotgun (WGS) entry which is preliminary data.</text>
</comment>
<feature type="domain" description="DNA primase/polymerase bifunctional N-terminal" evidence="2">
    <location>
        <begin position="69"/>
        <end position="222"/>
    </location>
</feature>
<dbReference type="SMART" id="SM00943">
    <property type="entry name" value="Prim-Pol"/>
    <property type="match status" value="1"/>
</dbReference>
<feature type="region of interest" description="Disordered" evidence="1">
    <location>
        <begin position="587"/>
        <end position="646"/>
    </location>
</feature>
<evidence type="ECO:0000313" key="4">
    <source>
        <dbReference type="Proteomes" id="UP000305778"/>
    </source>
</evidence>
<dbReference type="CDD" id="cd00090">
    <property type="entry name" value="HTH_ARSR"/>
    <property type="match status" value="1"/>
</dbReference>
<dbReference type="InterPro" id="IPR011991">
    <property type="entry name" value="ArsR-like_HTH"/>
</dbReference>
<dbReference type="SUPFAM" id="SSF56747">
    <property type="entry name" value="Prim-pol domain"/>
    <property type="match status" value="1"/>
</dbReference>
<accession>A0A4U0RW07</accession>
<protein>
    <recommendedName>
        <fullName evidence="2">DNA primase/polymerase bifunctional N-terminal domain-containing protein</fullName>
    </recommendedName>
</protein>
<gene>
    <name evidence="3" type="ORF">FCI23_47395</name>
</gene>
<evidence type="ECO:0000256" key="1">
    <source>
        <dbReference type="SAM" id="MobiDB-lite"/>
    </source>
</evidence>
<keyword evidence="4" id="KW-1185">Reference proteome</keyword>
<dbReference type="InterPro" id="IPR036390">
    <property type="entry name" value="WH_DNA-bd_sf"/>
</dbReference>
<dbReference type="Pfam" id="PF09250">
    <property type="entry name" value="Prim-Pol"/>
    <property type="match status" value="1"/>
</dbReference>
<feature type="region of interest" description="Disordered" evidence="1">
    <location>
        <begin position="1"/>
        <end position="29"/>
    </location>
</feature>
<dbReference type="OrthoDB" id="3218228at2"/>
<dbReference type="SUPFAM" id="SSF46785">
    <property type="entry name" value="Winged helix' DNA-binding domain"/>
    <property type="match status" value="1"/>
</dbReference>
<name>A0A4U0RW07_9ACTN</name>
<proteinExistence type="predicted"/>
<feature type="compositionally biased region" description="Low complexity" evidence="1">
    <location>
        <begin position="637"/>
        <end position="646"/>
    </location>
</feature>
<dbReference type="RefSeq" id="WP_136730229.1">
    <property type="nucleotide sequence ID" value="NZ_SUMC01000120.1"/>
</dbReference>
<dbReference type="Proteomes" id="UP000305778">
    <property type="component" value="Unassembled WGS sequence"/>
</dbReference>
<sequence>MSSRARLPGRGGRRGDRSGKTSPCNVPSDRGRTLYSYNYFSLGSSDSHADLVGLGSQIPNATPESSHAWTSMVRRGFKLFPVHGKRPWVKHWKTDCSSDPEWITQQLARPGVTGYGVVLGSGVLVVDTDTPEAEQWASAVLPATFTVRTAKGYHRYYRVPFKAKNSSQHTKVRIHDGTDVKADGGYVVGPGSAQWDKETNSFTGITYEVAYDLTMVDLPEVYYDAVRAPEAQGHEDKNAQGCITPPVLLHAQRSNAGMSVFVEDDRVTPRTRALLRDTSNGRDFRLSRVLFSLMRAGLTDDECKAQVLQSPLGDKVRERGQGYLASKVTYVRGQVEEKPAVRFTAGMWRSKVATARMHNGLRRVADAIALIATRRNATKLTMSSYEVSELAALTQPTTYRNMRKLEELGWLHRNTKTNVQGTGKAFSYTLTVPASTDRSASVGVMDSGMDSWRHGVKGRWYAVYAALTASEGQVKDLATRTGKSLPTVRRQLAEMQEAGVTRKKGKVWSLTDDAEIKVQTLAVGTKAEGARERQKVRHEEIRAARVMELELLPQSSMKAELAASCGRPKADGTPCQRASRWGACPQHRDVAQEAPQDPVQEPDPGDRAGGAGARSGPARNRLRRGLSPPWAAETHGRAALGDPRARAAAMVPQLRAAETRLRETGDRANSLAAMVPQHVSCGDAGGTA</sequence>
<reference evidence="3 4" key="1">
    <citation type="submission" date="2019-04" db="EMBL/GenBank/DDBJ databases">
        <title>Streptomyces oryziradicis sp. nov., a novel actinomycete isolated from rhizosphere soil of rice (Oryza sativa L.).</title>
        <authorList>
            <person name="Li C."/>
        </authorList>
    </citation>
    <scope>NUCLEOTIDE SEQUENCE [LARGE SCALE GENOMIC DNA]</scope>
    <source>
        <strain evidence="3 4">NEAU-C40</strain>
    </source>
</reference>
<evidence type="ECO:0000259" key="2">
    <source>
        <dbReference type="SMART" id="SM00943"/>
    </source>
</evidence>
<organism evidence="3 4">
    <name type="scientific">Actinacidiphila oryziradicis</name>
    <dbReference type="NCBI Taxonomy" id="2571141"/>
    <lineage>
        <taxon>Bacteria</taxon>
        <taxon>Bacillati</taxon>
        <taxon>Actinomycetota</taxon>
        <taxon>Actinomycetes</taxon>
        <taxon>Kitasatosporales</taxon>
        <taxon>Streptomycetaceae</taxon>
        <taxon>Actinacidiphila</taxon>
    </lineage>
</organism>
<dbReference type="AlphaFoldDB" id="A0A4U0RW07"/>
<dbReference type="InterPro" id="IPR015330">
    <property type="entry name" value="DNA_primase/pol_bifunc_N"/>
</dbReference>
<evidence type="ECO:0000313" key="3">
    <source>
        <dbReference type="EMBL" id="TJZ99000.1"/>
    </source>
</evidence>